<feature type="transmembrane region" description="Helical" evidence="5">
    <location>
        <begin position="35"/>
        <end position="60"/>
    </location>
</feature>
<evidence type="ECO:0000313" key="7">
    <source>
        <dbReference type="EMBL" id="UWU19193.1"/>
    </source>
</evidence>
<proteinExistence type="predicted"/>
<dbReference type="Proteomes" id="UP001060123">
    <property type="component" value="Plasmid pWSM1592_2"/>
</dbReference>
<gene>
    <name evidence="7" type="ORF">N2599_35945</name>
</gene>
<evidence type="ECO:0000256" key="1">
    <source>
        <dbReference type="ARBA" id="ARBA00004141"/>
    </source>
</evidence>
<feature type="domain" description="Major facilitator superfamily (MFS) profile" evidence="6">
    <location>
        <begin position="37"/>
        <end position="448"/>
    </location>
</feature>
<comment type="subcellular location">
    <subcellularLocation>
        <location evidence="1">Membrane</location>
        <topology evidence="1">Multi-pass membrane protein</topology>
    </subcellularLocation>
</comment>
<dbReference type="RefSeq" id="WP_156915303.1">
    <property type="nucleotide sequence ID" value="NZ_CP104145.1"/>
</dbReference>
<evidence type="ECO:0000313" key="8">
    <source>
        <dbReference type="Proteomes" id="UP001060123"/>
    </source>
</evidence>
<evidence type="ECO:0000256" key="3">
    <source>
        <dbReference type="ARBA" id="ARBA00022989"/>
    </source>
</evidence>
<feature type="transmembrane region" description="Helical" evidence="5">
    <location>
        <begin position="426"/>
        <end position="447"/>
    </location>
</feature>
<evidence type="ECO:0000256" key="2">
    <source>
        <dbReference type="ARBA" id="ARBA00022692"/>
    </source>
</evidence>
<name>A0ABY5XZ97_RHISU</name>
<keyword evidence="3 5" id="KW-1133">Transmembrane helix</keyword>
<dbReference type="PANTHER" id="PTHR23508:SF10">
    <property type="entry name" value="CARBOXYLIC ACID TRANSPORTER PROTEIN HOMOLOG"/>
    <property type="match status" value="1"/>
</dbReference>
<dbReference type="SUPFAM" id="SSF103473">
    <property type="entry name" value="MFS general substrate transporter"/>
    <property type="match status" value="1"/>
</dbReference>
<dbReference type="Gene3D" id="1.20.1250.20">
    <property type="entry name" value="MFS general substrate transporter like domains"/>
    <property type="match status" value="1"/>
</dbReference>
<sequence length="476" mass="49881">MAASDAQLEKRERTVAGASDVDGPLDMAKPGGLMILVWILCGLVFFLDGYDLTVITFIAPELVKEFGFDKSALGPVFVSSLVGFALAGPLLGLVGDRYGRKLTIVGSCLAFGLGTLAMLWATTISQMILCRFVIGVGLGGAMPTAAAMVAEFAPKKSRNRILALAASCVPLGAMAPGVMTAVLVPTYGWHILAIIGGVGPIILAAVLLLTMPESVKYLANNPKKHGELKSLLKRLDASPDWVPRLENQLTEKSDGRSVGRLFDGGKGPMTLMLWLAFFSTGMALFLIISWLPLVLQSLNYSIQEAGKFSAIFAGAGILGGIVIALLVSRVGVLLLPILFVIAIPFLLAFSWYDLPQAGIVLCVLIPGMSVGALQVGCSTIAGLFYPTRVRAAGIGWGLGAGRLGSIVGPMIGSAILTLELPAKDMIAFAAIPMAIGTIGSIFLVVLCKQRFGSLHVNESSDPQATIVPTAELTAVK</sequence>
<evidence type="ECO:0000256" key="4">
    <source>
        <dbReference type="ARBA" id="ARBA00023136"/>
    </source>
</evidence>
<dbReference type="InterPro" id="IPR036259">
    <property type="entry name" value="MFS_trans_sf"/>
</dbReference>
<evidence type="ECO:0000256" key="5">
    <source>
        <dbReference type="SAM" id="Phobius"/>
    </source>
</evidence>
<evidence type="ECO:0000259" key="6">
    <source>
        <dbReference type="PROSITE" id="PS50850"/>
    </source>
</evidence>
<accession>A0ABY5XZ97</accession>
<dbReference type="PROSITE" id="PS50850">
    <property type="entry name" value="MFS"/>
    <property type="match status" value="1"/>
</dbReference>
<protein>
    <submittedName>
        <fullName evidence="7">MFS transporter</fullName>
    </submittedName>
</protein>
<feature type="transmembrane region" description="Helical" evidence="5">
    <location>
        <begin position="189"/>
        <end position="209"/>
    </location>
</feature>
<reference evidence="7" key="1">
    <citation type="submission" date="2022-09" db="EMBL/GenBank/DDBJ databases">
        <title>Australian commercial rhizobial inoculants.</title>
        <authorList>
            <person name="Kohlmeier M.G."/>
            <person name="O'Hara G.W."/>
            <person name="Colombi E."/>
            <person name="Ramsay J.P."/>
            <person name="Terpolilli J."/>
        </authorList>
    </citation>
    <scope>NUCLEOTIDE SEQUENCE</scope>
    <source>
        <strain evidence="7">WSM1592</strain>
        <plasmid evidence="7">pWSM1592_2</plasmid>
    </source>
</reference>
<feature type="transmembrane region" description="Helical" evidence="5">
    <location>
        <begin position="161"/>
        <end position="183"/>
    </location>
</feature>
<feature type="transmembrane region" description="Helical" evidence="5">
    <location>
        <begin position="358"/>
        <end position="384"/>
    </location>
</feature>
<dbReference type="InterPro" id="IPR011701">
    <property type="entry name" value="MFS"/>
</dbReference>
<feature type="transmembrane region" description="Helical" evidence="5">
    <location>
        <begin position="271"/>
        <end position="293"/>
    </location>
</feature>
<dbReference type="Pfam" id="PF07690">
    <property type="entry name" value="MFS_1"/>
    <property type="match status" value="1"/>
</dbReference>
<feature type="transmembrane region" description="Helical" evidence="5">
    <location>
        <begin position="396"/>
        <end position="420"/>
    </location>
</feature>
<feature type="transmembrane region" description="Helical" evidence="5">
    <location>
        <begin position="305"/>
        <end position="326"/>
    </location>
</feature>
<keyword evidence="4 5" id="KW-0472">Membrane</keyword>
<keyword evidence="8" id="KW-1185">Reference proteome</keyword>
<feature type="transmembrane region" description="Helical" evidence="5">
    <location>
        <begin position="72"/>
        <end position="95"/>
    </location>
</feature>
<geneLocation type="plasmid" evidence="7 8">
    <name>pWSM1592_2</name>
</geneLocation>
<feature type="transmembrane region" description="Helical" evidence="5">
    <location>
        <begin position="102"/>
        <end position="122"/>
    </location>
</feature>
<dbReference type="PANTHER" id="PTHR23508">
    <property type="entry name" value="CARBOXYLIC ACID TRANSPORTER PROTEIN HOMOLOG"/>
    <property type="match status" value="1"/>
</dbReference>
<organism evidence="7 8">
    <name type="scientific">Rhizobium sullae</name>
    <name type="common">Rhizobium hedysari</name>
    <dbReference type="NCBI Taxonomy" id="50338"/>
    <lineage>
        <taxon>Bacteria</taxon>
        <taxon>Pseudomonadati</taxon>
        <taxon>Pseudomonadota</taxon>
        <taxon>Alphaproteobacteria</taxon>
        <taxon>Hyphomicrobiales</taxon>
        <taxon>Rhizobiaceae</taxon>
        <taxon>Rhizobium/Agrobacterium group</taxon>
        <taxon>Rhizobium</taxon>
    </lineage>
</organism>
<dbReference type="InterPro" id="IPR020846">
    <property type="entry name" value="MFS_dom"/>
</dbReference>
<dbReference type="EMBL" id="CP104145">
    <property type="protein sequence ID" value="UWU19193.1"/>
    <property type="molecule type" value="Genomic_DNA"/>
</dbReference>
<keyword evidence="2 5" id="KW-0812">Transmembrane</keyword>
<feature type="transmembrane region" description="Helical" evidence="5">
    <location>
        <begin position="128"/>
        <end position="149"/>
    </location>
</feature>
<keyword evidence="7" id="KW-0614">Plasmid</keyword>
<feature type="transmembrane region" description="Helical" evidence="5">
    <location>
        <begin position="333"/>
        <end position="352"/>
    </location>
</feature>